<reference evidence="3 4" key="1">
    <citation type="journal article" date="2023" name="bioRxiv">
        <title>High-quality genome assemblies of four members of thePodospora anserinaspecies complex.</title>
        <authorList>
            <person name="Ament-Velasquez S.L."/>
            <person name="Vogan A.A."/>
            <person name="Wallerman O."/>
            <person name="Hartmann F."/>
            <person name="Gautier V."/>
            <person name="Silar P."/>
            <person name="Giraud T."/>
            <person name="Johannesson H."/>
        </authorList>
    </citation>
    <scope>NUCLEOTIDE SEQUENCE [LARGE SCALE GENOMIC DNA]</scope>
    <source>
        <strain evidence="3 4">CBS 415.72m</strain>
    </source>
</reference>
<proteinExistence type="predicted"/>
<protein>
    <submittedName>
        <fullName evidence="3">Uncharacterized protein</fullName>
    </submittedName>
</protein>
<evidence type="ECO:0000313" key="4">
    <source>
        <dbReference type="Proteomes" id="UP001323405"/>
    </source>
</evidence>
<sequence>MSRGLDPDIHAIFPTSCWKECGTAHELVRKNRNTPELCNSTTQFEFHYKQCHVCVLGQDRIYCNVGACRYCSADGCWAGTAFKYNLNDPDPGLKAIFDESLKYCNLSQPVPDSPPFIVQLPTETALSTTTYPATTSTTATTSDWKTTSEDNPPTHAVDNEQIDNHQGSDNQDLGSGHLSSLQLIGIISGAGTVFVLLLAALACWKLAGYRRRASQLSKKEEALKKIESQGTQKMNGISINELDDPPAPRIEMDIEPGACEMEVMFPRTELSERSGYEELEVISGQDRRQENPRPARGKRRAPDEKRKQVRFEMSRDLVIGS</sequence>
<name>A0ABR0GGC5_9PEZI</name>
<feature type="compositionally biased region" description="Basic and acidic residues" evidence="1">
    <location>
        <begin position="300"/>
        <end position="315"/>
    </location>
</feature>
<keyword evidence="2" id="KW-0812">Transmembrane</keyword>
<keyword evidence="4" id="KW-1185">Reference proteome</keyword>
<keyword evidence="2" id="KW-0472">Membrane</keyword>
<gene>
    <name evidence="3" type="ORF">QC762_407241</name>
</gene>
<feature type="transmembrane region" description="Helical" evidence="2">
    <location>
        <begin position="183"/>
        <end position="204"/>
    </location>
</feature>
<dbReference type="GeneID" id="87910091"/>
<organism evidence="3 4">
    <name type="scientific">Podospora pseudocomata</name>
    <dbReference type="NCBI Taxonomy" id="2093779"/>
    <lineage>
        <taxon>Eukaryota</taxon>
        <taxon>Fungi</taxon>
        <taxon>Dikarya</taxon>
        <taxon>Ascomycota</taxon>
        <taxon>Pezizomycotina</taxon>
        <taxon>Sordariomycetes</taxon>
        <taxon>Sordariomycetidae</taxon>
        <taxon>Sordariales</taxon>
        <taxon>Podosporaceae</taxon>
        <taxon>Podospora</taxon>
    </lineage>
</organism>
<feature type="compositionally biased region" description="Low complexity" evidence="1">
    <location>
        <begin position="129"/>
        <end position="145"/>
    </location>
</feature>
<evidence type="ECO:0000313" key="3">
    <source>
        <dbReference type="EMBL" id="KAK4654809.1"/>
    </source>
</evidence>
<accession>A0ABR0GGC5</accession>
<dbReference type="Proteomes" id="UP001323405">
    <property type="component" value="Unassembled WGS sequence"/>
</dbReference>
<dbReference type="EMBL" id="JAFFHA010000006">
    <property type="protein sequence ID" value="KAK4654809.1"/>
    <property type="molecule type" value="Genomic_DNA"/>
</dbReference>
<evidence type="ECO:0000256" key="2">
    <source>
        <dbReference type="SAM" id="Phobius"/>
    </source>
</evidence>
<dbReference type="RefSeq" id="XP_062743784.1">
    <property type="nucleotide sequence ID" value="XM_062890184.1"/>
</dbReference>
<feature type="region of interest" description="Disordered" evidence="1">
    <location>
        <begin position="129"/>
        <end position="173"/>
    </location>
</feature>
<keyword evidence="2" id="KW-1133">Transmembrane helix</keyword>
<evidence type="ECO:0000256" key="1">
    <source>
        <dbReference type="SAM" id="MobiDB-lite"/>
    </source>
</evidence>
<feature type="region of interest" description="Disordered" evidence="1">
    <location>
        <begin position="275"/>
        <end position="321"/>
    </location>
</feature>
<comment type="caution">
    <text evidence="3">The sequence shown here is derived from an EMBL/GenBank/DDBJ whole genome shotgun (WGS) entry which is preliminary data.</text>
</comment>
<feature type="compositionally biased region" description="Polar residues" evidence="1">
    <location>
        <begin position="164"/>
        <end position="173"/>
    </location>
</feature>